<name>A0ABW4TZG8_9SPHN</name>
<comment type="caution">
    <text evidence="2">The sequence shown here is derived from an EMBL/GenBank/DDBJ whole genome shotgun (WGS) entry which is preliminary data.</text>
</comment>
<dbReference type="InterPro" id="IPR008778">
    <property type="entry name" value="Pirin_C_dom"/>
</dbReference>
<evidence type="ECO:0000313" key="2">
    <source>
        <dbReference type="EMBL" id="MFD1952140.1"/>
    </source>
</evidence>
<accession>A0ABW4TZG8</accession>
<dbReference type="Pfam" id="PF05726">
    <property type="entry name" value="Pirin_C"/>
    <property type="match status" value="1"/>
</dbReference>
<dbReference type="RefSeq" id="WP_380931197.1">
    <property type="nucleotide sequence ID" value="NZ_JBHUGS010000005.1"/>
</dbReference>
<reference evidence="3" key="1">
    <citation type="journal article" date="2019" name="Int. J. Syst. Evol. Microbiol.">
        <title>The Global Catalogue of Microorganisms (GCM) 10K type strain sequencing project: providing services to taxonomists for standard genome sequencing and annotation.</title>
        <authorList>
            <consortium name="The Broad Institute Genomics Platform"/>
            <consortium name="The Broad Institute Genome Sequencing Center for Infectious Disease"/>
            <person name="Wu L."/>
            <person name="Ma J."/>
        </authorList>
    </citation>
    <scope>NUCLEOTIDE SEQUENCE [LARGE SCALE GENOMIC DNA]</scope>
    <source>
        <strain evidence="3">CGMCC 1.12702</strain>
    </source>
</reference>
<feature type="domain" description="Pirin C-terminal" evidence="1">
    <location>
        <begin position="2"/>
        <end position="31"/>
    </location>
</feature>
<dbReference type="Proteomes" id="UP001597400">
    <property type="component" value="Unassembled WGS sequence"/>
</dbReference>
<sequence>MPEKRHIYWHFVSSRTDRIEQVKRDWRERGFPEVPDDADFIPLPDEPGPVRYP</sequence>
<evidence type="ECO:0000313" key="3">
    <source>
        <dbReference type="Proteomes" id="UP001597400"/>
    </source>
</evidence>
<dbReference type="EMBL" id="JBHUGS010000005">
    <property type="protein sequence ID" value="MFD1952140.1"/>
    <property type="molecule type" value="Genomic_DNA"/>
</dbReference>
<proteinExistence type="predicted"/>
<organism evidence="2 3">
    <name type="scientific">Sphingomonas arantia</name>
    <dbReference type="NCBI Taxonomy" id="1460676"/>
    <lineage>
        <taxon>Bacteria</taxon>
        <taxon>Pseudomonadati</taxon>
        <taxon>Pseudomonadota</taxon>
        <taxon>Alphaproteobacteria</taxon>
        <taxon>Sphingomonadales</taxon>
        <taxon>Sphingomonadaceae</taxon>
        <taxon>Sphingomonas</taxon>
    </lineage>
</organism>
<gene>
    <name evidence="2" type="ORF">ACFSGX_15305</name>
</gene>
<keyword evidence="3" id="KW-1185">Reference proteome</keyword>
<evidence type="ECO:0000259" key="1">
    <source>
        <dbReference type="Pfam" id="PF05726"/>
    </source>
</evidence>
<protein>
    <submittedName>
        <fullName evidence="2">Pirin-like C-terminal cupin domain-containing protein</fullName>
    </submittedName>
</protein>